<feature type="transmembrane region" description="Helical" evidence="1">
    <location>
        <begin position="356"/>
        <end position="379"/>
    </location>
</feature>
<dbReference type="EMBL" id="JQZV01000006">
    <property type="protein sequence ID" value="KGN92964.1"/>
    <property type="molecule type" value="Genomic_DNA"/>
</dbReference>
<feature type="transmembrane region" description="Helical" evidence="1">
    <location>
        <begin position="280"/>
        <end position="299"/>
    </location>
</feature>
<dbReference type="PIRSF" id="PIRSF036542">
    <property type="entry name" value="SpmA_SpmB"/>
    <property type="match status" value="1"/>
</dbReference>
<keyword evidence="1" id="KW-0472">Membrane</keyword>
<dbReference type="Pfam" id="PF07670">
    <property type="entry name" value="Gate"/>
    <property type="match status" value="2"/>
</dbReference>
<proteinExistence type="predicted"/>
<dbReference type="InterPro" id="IPR052549">
    <property type="entry name" value="SpmB"/>
</dbReference>
<feature type="transmembrane region" description="Helical" evidence="1">
    <location>
        <begin position="6"/>
        <end position="25"/>
    </location>
</feature>
<sequence>MILNYIWIGFFVLALIVCLFKLIFTGDLETLNEVSKALFSSATTAFELALGLSGILTLWMGLLKVGEKSGMVSALAKGTYPFFRVLFPSLPKDHPALGTIMLNFSANLLGIDNAATPLGLETMKHLQKENSTTPDRISDAMIMFLCINASGLTLIPISILMYRTTMGAAVPTDVFIPIFIATAASTLFAICAVAYKQKISLFQRAFLIPLLILLFAIVLNFIPWGGDGEVSGESLQKISALIANGIILSVVVIFLVYGLWKKLDVFSVFIEGAKEGFKTAINIVPYLVAILVGVAVFRASGGMDYIVSGIEASFRFFGLPSDWVGALPTMLMKPLSGSGARGLMIDAMQNYGADSFIGRLACMCQGASDTTFYIIALYAGSVAIRNTRYTLGICLLSDLVGMTVSVLCAYFFFAP</sequence>
<organism evidence="3 4">
    <name type="scientific">Porphyromonas canoris</name>
    <dbReference type="NCBI Taxonomy" id="36875"/>
    <lineage>
        <taxon>Bacteria</taxon>
        <taxon>Pseudomonadati</taxon>
        <taxon>Bacteroidota</taxon>
        <taxon>Bacteroidia</taxon>
        <taxon>Bacteroidales</taxon>
        <taxon>Porphyromonadaceae</taxon>
        <taxon>Porphyromonas</taxon>
    </lineage>
</organism>
<keyword evidence="4" id="KW-1185">Reference proteome</keyword>
<evidence type="ECO:0000313" key="3">
    <source>
        <dbReference type="EMBL" id="KGN92964.1"/>
    </source>
</evidence>
<accession>A0ABR4XLW4</accession>
<dbReference type="PANTHER" id="PTHR35793:SF2">
    <property type="entry name" value="INNER MEMBRANE PROTEIN YJIG"/>
    <property type="match status" value="1"/>
</dbReference>
<dbReference type="PANTHER" id="PTHR35793">
    <property type="entry name" value="INNER MEMBRANE PROTEIN YJIG"/>
    <property type="match status" value="1"/>
</dbReference>
<evidence type="ECO:0000313" key="4">
    <source>
        <dbReference type="Proteomes" id="UP000030101"/>
    </source>
</evidence>
<reference evidence="3 4" key="1">
    <citation type="submission" date="2014-08" db="EMBL/GenBank/DDBJ databases">
        <title>Porphyromonas canoris strain:OH2762 Genome sequencing.</title>
        <authorList>
            <person name="Wallis C."/>
            <person name="Deusch O."/>
            <person name="O'Flynn C."/>
            <person name="Davis I."/>
            <person name="Jospin G."/>
            <person name="Darling A.E."/>
            <person name="Coil D.A."/>
            <person name="Alexiev A."/>
            <person name="Horsfall A."/>
            <person name="Kirkwood N."/>
            <person name="Harris S."/>
            <person name="Eisen J.A."/>
        </authorList>
    </citation>
    <scope>NUCLEOTIDE SEQUENCE [LARGE SCALE GENOMIC DNA]</scope>
    <source>
        <strain evidence="4">COT-108 OH2762</strain>
    </source>
</reference>
<dbReference type="RefSeq" id="WP_036789669.1">
    <property type="nucleotide sequence ID" value="NZ_JQZV01000006.1"/>
</dbReference>
<name>A0ABR4XLW4_9PORP</name>
<feature type="transmembrane region" description="Helical" evidence="1">
    <location>
        <begin position="238"/>
        <end position="260"/>
    </location>
</feature>
<dbReference type="InterPro" id="IPR011642">
    <property type="entry name" value="Gate_dom"/>
</dbReference>
<comment type="caution">
    <text evidence="3">The sequence shown here is derived from an EMBL/GenBank/DDBJ whole genome shotgun (WGS) entry which is preliminary data.</text>
</comment>
<feature type="transmembrane region" description="Helical" evidence="1">
    <location>
        <begin position="37"/>
        <end position="62"/>
    </location>
</feature>
<keyword evidence="1" id="KW-0812">Transmembrane</keyword>
<feature type="transmembrane region" description="Helical" evidence="1">
    <location>
        <begin position="141"/>
        <end position="162"/>
    </location>
</feature>
<evidence type="ECO:0000259" key="2">
    <source>
        <dbReference type="Pfam" id="PF07670"/>
    </source>
</evidence>
<dbReference type="Proteomes" id="UP000030101">
    <property type="component" value="Unassembled WGS sequence"/>
</dbReference>
<feature type="domain" description="Nucleoside transporter/FeoB GTPase Gate" evidence="2">
    <location>
        <begin position="50"/>
        <end position="158"/>
    </location>
</feature>
<evidence type="ECO:0000256" key="1">
    <source>
        <dbReference type="SAM" id="Phobius"/>
    </source>
</evidence>
<feature type="transmembrane region" description="Helical" evidence="1">
    <location>
        <begin position="207"/>
        <end position="226"/>
    </location>
</feature>
<protein>
    <submittedName>
        <fullName evidence="3">Membrane protein</fullName>
    </submittedName>
</protein>
<dbReference type="InterPro" id="IPR011415">
    <property type="entry name" value="SpmA_SpmB"/>
</dbReference>
<feature type="transmembrane region" description="Helical" evidence="1">
    <location>
        <begin position="174"/>
        <end position="195"/>
    </location>
</feature>
<gene>
    <name evidence="3" type="ORF">HQ43_03585</name>
</gene>
<feature type="domain" description="Nucleoside transporter/FeoB GTPase Gate" evidence="2">
    <location>
        <begin position="281"/>
        <end position="384"/>
    </location>
</feature>
<keyword evidence="1" id="KW-1133">Transmembrane helix</keyword>
<feature type="transmembrane region" description="Helical" evidence="1">
    <location>
        <begin position="391"/>
        <end position="413"/>
    </location>
</feature>